<evidence type="ECO:0000313" key="1">
    <source>
        <dbReference type="EMBL" id="KKM63414.1"/>
    </source>
</evidence>
<reference evidence="1" key="1">
    <citation type="journal article" date="2015" name="Nature">
        <title>Complex archaea that bridge the gap between prokaryotes and eukaryotes.</title>
        <authorList>
            <person name="Spang A."/>
            <person name="Saw J.H."/>
            <person name="Jorgensen S.L."/>
            <person name="Zaremba-Niedzwiedzka K."/>
            <person name="Martijn J."/>
            <person name="Lind A.E."/>
            <person name="van Eijk R."/>
            <person name="Schleper C."/>
            <person name="Guy L."/>
            <person name="Ettema T.J."/>
        </authorList>
    </citation>
    <scope>NUCLEOTIDE SEQUENCE</scope>
</reference>
<name>A0A0F9J1A5_9ZZZZ</name>
<protein>
    <submittedName>
        <fullName evidence="1">Uncharacterized protein</fullName>
    </submittedName>
</protein>
<dbReference type="AlphaFoldDB" id="A0A0F9J1A5"/>
<sequence length="235" mass="26054">MRLAYTAPVSSAHGRAGSAQGLTLRQSLGQQIASRTAAPTRPASPRQVAGRALLATIKQAYALLTTEQLEAWRTFAIAAKKADRIVPDHPSAWSAYLAVNTWRRLAIQTITDTPPPLLPTWTIRTLHALFMRTFPPNYFHITFTNFDLDPTTDWISLQIALPLPTAQRHATPSQRIYTKPISQRCLFHPTPAGATVQIITDLPLYADGTLCDAIITPYNSDFIPNKIRAYHGPLY</sequence>
<dbReference type="EMBL" id="LAZR01011103">
    <property type="protein sequence ID" value="KKM63414.1"/>
    <property type="molecule type" value="Genomic_DNA"/>
</dbReference>
<gene>
    <name evidence="1" type="ORF">LCGC14_1511750</name>
</gene>
<accession>A0A0F9J1A5</accession>
<proteinExistence type="predicted"/>
<comment type="caution">
    <text evidence="1">The sequence shown here is derived from an EMBL/GenBank/DDBJ whole genome shotgun (WGS) entry which is preliminary data.</text>
</comment>
<organism evidence="1">
    <name type="scientific">marine sediment metagenome</name>
    <dbReference type="NCBI Taxonomy" id="412755"/>
    <lineage>
        <taxon>unclassified sequences</taxon>
        <taxon>metagenomes</taxon>
        <taxon>ecological metagenomes</taxon>
    </lineage>
</organism>